<evidence type="ECO:0000259" key="1">
    <source>
        <dbReference type="Pfam" id="PF13391"/>
    </source>
</evidence>
<reference evidence="2 3" key="1">
    <citation type="journal article" date="2012" name="Science">
        <title>The Paleozoic origin of enzymatic lignin decomposition reconstructed from 31 fungal genomes.</title>
        <authorList>
            <person name="Floudas D."/>
            <person name="Binder M."/>
            <person name="Riley R."/>
            <person name="Barry K."/>
            <person name="Blanchette R.A."/>
            <person name="Henrissat B."/>
            <person name="Martinez A.T."/>
            <person name="Otillar R."/>
            <person name="Spatafora J.W."/>
            <person name="Yadav J.S."/>
            <person name="Aerts A."/>
            <person name="Benoit I."/>
            <person name="Boyd A."/>
            <person name="Carlson A."/>
            <person name="Copeland A."/>
            <person name="Coutinho P.M."/>
            <person name="de Vries R.P."/>
            <person name="Ferreira P."/>
            <person name="Findley K."/>
            <person name="Foster B."/>
            <person name="Gaskell J."/>
            <person name="Glotzer D."/>
            <person name="Gorecki P."/>
            <person name="Heitman J."/>
            <person name="Hesse C."/>
            <person name="Hori C."/>
            <person name="Igarashi K."/>
            <person name="Jurgens J.A."/>
            <person name="Kallen N."/>
            <person name="Kersten P."/>
            <person name="Kohler A."/>
            <person name="Kuees U."/>
            <person name="Kumar T.K.A."/>
            <person name="Kuo A."/>
            <person name="LaButti K."/>
            <person name="Larrondo L.F."/>
            <person name="Lindquist E."/>
            <person name="Ling A."/>
            <person name="Lombard V."/>
            <person name="Lucas S."/>
            <person name="Lundell T."/>
            <person name="Martin R."/>
            <person name="McLaughlin D.J."/>
            <person name="Morgenstern I."/>
            <person name="Morin E."/>
            <person name="Murat C."/>
            <person name="Nagy L.G."/>
            <person name="Nolan M."/>
            <person name="Ohm R.A."/>
            <person name="Patyshakuliyeva A."/>
            <person name="Rokas A."/>
            <person name="Ruiz-Duenas F.J."/>
            <person name="Sabat G."/>
            <person name="Salamov A."/>
            <person name="Samejima M."/>
            <person name="Schmutz J."/>
            <person name="Slot J.C."/>
            <person name="St John F."/>
            <person name="Stenlid J."/>
            <person name="Sun H."/>
            <person name="Sun S."/>
            <person name="Syed K."/>
            <person name="Tsang A."/>
            <person name="Wiebenga A."/>
            <person name="Young D."/>
            <person name="Pisabarro A."/>
            <person name="Eastwood D.C."/>
            <person name="Martin F."/>
            <person name="Cullen D."/>
            <person name="Grigoriev I.V."/>
            <person name="Hibbett D.S."/>
        </authorList>
    </citation>
    <scope>NUCLEOTIDE SEQUENCE [LARGE SCALE GENOMIC DNA]</scope>
    <source>
        <strain evidence="2 3">ATCC 11539</strain>
    </source>
</reference>
<dbReference type="Proteomes" id="UP000030669">
    <property type="component" value="Unassembled WGS sequence"/>
</dbReference>
<dbReference type="EMBL" id="KB469308">
    <property type="protein sequence ID" value="EPQ51994.1"/>
    <property type="molecule type" value="Genomic_DNA"/>
</dbReference>
<name>S7RHF2_GLOTA</name>
<dbReference type="RefSeq" id="XP_007869201.1">
    <property type="nucleotide sequence ID" value="XM_007871010.1"/>
</dbReference>
<dbReference type="OrthoDB" id="2104739at2759"/>
<dbReference type="InterPro" id="IPR003615">
    <property type="entry name" value="HNH_nuc"/>
</dbReference>
<organism evidence="2 3">
    <name type="scientific">Gloeophyllum trabeum (strain ATCC 11539 / FP-39264 / Madison 617)</name>
    <name type="common">Brown rot fungus</name>
    <dbReference type="NCBI Taxonomy" id="670483"/>
    <lineage>
        <taxon>Eukaryota</taxon>
        <taxon>Fungi</taxon>
        <taxon>Dikarya</taxon>
        <taxon>Basidiomycota</taxon>
        <taxon>Agaricomycotina</taxon>
        <taxon>Agaricomycetes</taxon>
        <taxon>Gloeophyllales</taxon>
        <taxon>Gloeophyllaceae</taxon>
        <taxon>Gloeophyllum</taxon>
    </lineage>
</organism>
<sequence>MLLEPGPVPLSDDFVHPSPTATHAYSYCRQIEQEILQEQAQAPGNSSLAITLMNIRIAGHLIDVLAQQHEDYALARVVADIVAGERTKRIEIGEYYNQYFIKSFRGNRGRTPSPSKHPSRPPFDFRQEVIKRELESRQEEFTYPKNHHTAKKWALVRDNYRCVLTKNVELYSDASKADKSLKPVKTQCAHIFPESTNRDFSDNEKLEYASRVWAVLERFGYPSIKDQLLGDRIHLLDNVLTLDPTMHSEFDALQIWFEATDVPNQYEVVSPQEELLRLLPNEVVTFESTNERLALPNPTYLRIHALCCRVAHLAGAAEYYNKLENDDEYCETGPVPADALAARLYDLAFHREGLLHSPFL</sequence>
<dbReference type="Pfam" id="PF13391">
    <property type="entry name" value="HNH_2"/>
    <property type="match status" value="1"/>
</dbReference>
<protein>
    <recommendedName>
        <fullName evidence="1">HNH nuclease domain-containing protein</fullName>
    </recommendedName>
</protein>
<dbReference type="KEGG" id="gtr:GLOTRDRAFT_140473"/>
<evidence type="ECO:0000313" key="3">
    <source>
        <dbReference type="Proteomes" id="UP000030669"/>
    </source>
</evidence>
<feature type="domain" description="HNH nuclease" evidence="1">
    <location>
        <begin position="185"/>
        <end position="257"/>
    </location>
</feature>
<dbReference type="GeneID" id="19304537"/>
<dbReference type="eggNOG" id="ENOG502RUZS">
    <property type="taxonomic scope" value="Eukaryota"/>
</dbReference>
<dbReference type="OMA" id="TKHADYE"/>
<accession>S7RHF2</accession>
<evidence type="ECO:0000313" key="2">
    <source>
        <dbReference type="EMBL" id="EPQ51994.1"/>
    </source>
</evidence>
<dbReference type="AlphaFoldDB" id="S7RHF2"/>
<proteinExistence type="predicted"/>
<dbReference type="HOGENOM" id="CLU_049186_1_0_1"/>
<gene>
    <name evidence="2" type="ORF">GLOTRDRAFT_140473</name>
</gene>
<keyword evidence="3" id="KW-1185">Reference proteome</keyword>